<proteinExistence type="predicted"/>
<dbReference type="PANTHER" id="PTHR33498:SF1">
    <property type="entry name" value="TRANSPOSASE FOR INSERTION SEQUENCE ELEMENT IS1557"/>
    <property type="match status" value="1"/>
</dbReference>
<sequence length="252" mass="29790">MQGHNYLTMVYQIDAGKTRLLWVGKERTVKTLLRFFRFFGKERNQELKYVCSDMWRPYIKVIKKKAGQALHILDRFHIVAKLNKAIDEVRAGEHRQMQKDGYEPVLKNSRWCLLKRWANLTEKQEAKLKDLLQYNLKSVRAYLLKEDFNGFWEYVSPAWAEKFLDRWCTQVMRSKIEPMKKVAKTIRNHKPLILNWFKAKKAFSSGIVEGLNNKAKVTTRNSYGFRTYRGAEIALYHALGNLPTPPMAHRFC</sequence>
<dbReference type="AlphaFoldDB" id="A0A3B1BV73"/>
<accession>A0A3B1BV73</accession>
<feature type="domain" description="Transposase IS204/IS1001/IS1096/IS1165 DDE" evidence="1">
    <location>
        <begin position="2"/>
        <end position="228"/>
    </location>
</feature>
<name>A0A3B1BV73_9ZZZZ</name>
<reference evidence="2" key="1">
    <citation type="submission" date="2018-06" db="EMBL/GenBank/DDBJ databases">
        <authorList>
            <person name="Zhirakovskaya E."/>
        </authorList>
    </citation>
    <scope>NUCLEOTIDE SEQUENCE</scope>
</reference>
<dbReference type="NCBIfam" id="NF033550">
    <property type="entry name" value="transpos_ISL3"/>
    <property type="match status" value="1"/>
</dbReference>
<dbReference type="Pfam" id="PF01610">
    <property type="entry name" value="DDE_Tnp_ISL3"/>
    <property type="match status" value="1"/>
</dbReference>
<evidence type="ECO:0000313" key="2">
    <source>
        <dbReference type="EMBL" id="VAX14640.1"/>
    </source>
</evidence>
<dbReference type="EMBL" id="UOFZ01000186">
    <property type="protein sequence ID" value="VAX14640.1"/>
    <property type="molecule type" value="Genomic_DNA"/>
</dbReference>
<evidence type="ECO:0000259" key="1">
    <source>
        <dbReference type="Pfam" id="PF01610"/>
    </source>
</evidence>
<dbReference type="InterPro" id="IPR047951">
    <property type="entry name" value="Transpos_ISL3"/>
</dbReference>
<gene>
    <name evidence="2" type="ORF">MNBD_GAMMA24-1075</name>
</gene>
<protein>
    <submittedName>
        <fullName evidence="2">Mobile element protein</fullName>
    </submittedName>
</protein>
<dbReference type="InterPro" id="IPR002560">
    <property type="entry name" value="Transposase_DDE"/>
</dbReference>
<dbReference type="PANTHER" id="PTHR33498">
    <property type="entry name" value="TRANSPOSASE FOR INSERTION SEQUENCE ELEMENT IS1557"/>
    <property type="match status" value="1"/>
</dbReference>
<organism evidence="2">
    <name type="scientific">hydrothermal vent metagenome</name>
    <dbReference type="NCBI Taxonomy" id="652676"/>
    <lineage>
        <taxon>unclassified sequences</taxon>
        <taxon>metagenomes</taxon>
        <taxon>ecological metagenomes</taxon>
    </lineage>
</organism>